<reference evidence="5" key="2">
    <citation type="submission" date="2022-06" db="UniProtKB">
        <authorList>
            <consortium name="EnsemblMetazoa"/>
        </authorList>
    </citation>
    <scope>IDENTIFICATION</scope>
    <source>
        <strain evidence="5">DF5081</strain>
    </source>
</reference>
<sequence>NALALLVWLLAMATAASAAGCPPDTFTCADGSCIPSDWKGDGEKDCEDGSDETVSASPGETTTEGKFDEIVSASTTPGSEDDCDWGMQQRIDNCSEPICPFLASNRTGELE</sequence>
<accession>A0A8R1EHR8</accession>
<feature type="disulfide bond" evidence="2">
    <location>
        <begin position="21"/>
        <end position="33"/>
    </location>
</feature>
<dbReference type="InterPro" id="IPR036055">
    <property type="entry name" value="LDL_receptor-like_sf"/>
</dbReference>
<keyword evidence="1 2" id="KW-1015">Disulfide bond</keyword>
<feature type="region of interest" description="Disordered" evidence="3">
    <location>
        <begin position="39"/>
        <end position="83"/>
    </location>
</feature>
<feature type="compositionally biased region" description="Polar residues" evidence="3">
    <location>
        <begin position="52"/>
        <end position="62"/>
    </location>
</feature>
<dbReference type="SMART" id="SM00192">
    <property type="entry name" value="LDLa"/>
    <property type="match status" value="1"/>
</dbReference>
<name>A0A8R1EHR8_CAEJA</name>
<dbReference type="PANTHER" id="PTHR37431:SF5">
    <property type="entry name" value="PROTEIN CBG06905"/>
    <property type="match status" value="1"/>
</dbReference>
<dbReference type="CDD" id="cd00112">
    <property type="entry name" value="LDLa"/>
    <property type="match status" value="1"/>
</dbReference>
<dbReference type="InterPro" id="IPR002172">
    <property type="entry name" value="LDrepeatLR_classA_rpt"/>
</dbReference>
<comment type="caution">
    <text evidence="2">Lacks conserved residue(s) required for the propagation of feature annotation.</text>
</comment>
<dbReference type="AlphaFoldDB" id="A0A8R1EHR8"/>
<evidence type="ECO:0000313" key="5">
    <source>
        <dbReference type="EnsemblMetazoa" id="CJA34360.1"/>
    </source>
</evidence>
<dbReference type="Proteomes" id="UP000005237">
    <property type="component" value="Unassembled WGS sequence"/>
</dbReference>
<proteinExistence type="predicted"/>
<dbReference type="PRINTS" id="PR00261">
    <property type="entry name" value="LDLRECEPTOR"/>
</dbReference>
<feature type="chain" id="PRO_5035816737" evidence="4">
    <location>
        <begin position="19"/>
        <end position="111"/>
    </location>
</feature>
<dbReference type="Pfam" id="PF00057">
    <property type="entry name" value="Ldl_recept_a"/>
    <property type="match status" value="1"/>
</dbReference>
<organism evidence="5 6">
    <name type="scientific">Caenorhabditis japonica</name>
    <dbReference type="NCBI Taxonomy" id="281687"/>
    <lineage>
        <taxon>Eukaryota</taxon>
        <taxon>Metazoa</taxon>
        <taxon>Ecdysozoa</taxon>
        <taxon>Nematoda</taxon>
        <taxon>Chromadorea</taxon>
        <taxon>Rhabditida</taxon>
        <taxon>Rhabditina</taxon>
        <taxon>Rhabditomorpha</taxon>
        <taxon>Rhabditoidea</taxon>
        <taxon>Rhabditidae</taxon>
        <taxon>Peloderinae</taxon>
        <taxon>Caenorhabditis</taxon>
    </lineage>
</organism>
<feature type="signal peptide" evidence="4">
    <location>
        <begin position="1"/>
        <end position="18"/>
    </location>
</feature>
<dbReference type="SUPFAM" id="SSF57424">
    <property type="entry name" value="LDL receptor-like module"/>
    <property type="match status" value="1"/>
</dbReference>
<keyword evidence="4" id="KW-0732">Signal</keyword>
<dbReference type="EnsemblMetazoa" id="CJA34360.1">
    <property type="protein sequence ID" value="CJA34360.1"/>
    <property type="gene ID" value="WBGene00210207"/>
</dbReference>
<evidence type="ECO:0000313" key="6">
    <source>
        <dbReference type="Proteomes" id="UP000005237"/>
    </source>
</evidence>
<feature type="disulfide bond" evidence="2">
    <location>
        <begin position="28"/>
        <end position="46"/>
    </location>
</feature>
<reference evidence="6" key="1">
    <citation type="submission" date="2010-08" db="EMBL/GenBank/DDBJ databases">
        <authorList>
            <consortium name="Caenorhabditis japonica Sequencing Consortium"/>
            <person name="Wilson R.K."/>
        </authorList>
    </citation>
    <scope>NUCLEOTIDE SEQUENCE [LARGE SCALE GENOMIC DNA]</scope>
    <source>
        <strain evidence="6">DF5081</strain>
    </source>
</reference>
<evidence type="ECO:0000256" key="2">
    <source>
        <dbReference type="PROSITE-ProRule" id="PRU00124"/>
    </source>
</evidence>
<dbReference type="PANTHER" id="PTHR37431">
    <property type="entry name" value="PROTEIN CBG06927"/>
    <property type="match status" value="1"/>
</dbReference>
<protein>
    <submittedName>
        <fullName evidence="5">Uncharacterized protein</fullName>
    </submittedName>
</protein>
<evidence type="ECO:0000256" key="4">
    <source>
        <dbReference type="SAM" id="SignalP"/>
    </source>
</evidence>
<keyword evidence="6" id="KW-1185">Reference proteome</keyword>
<evidence type="ECO:0000256" key="1">
    <source>
        <dbReference type="ARBA" id="ARBA00023157"/>
    </source>
</evidence>
<evidence type="ECO:0000256" key="3">
    <source>
        <dbReference type="SAM" id="MobiDB-lite"/>
    </source>
</evidence>
<dbReference type="Gene3D" id="4.10.400.10">
    <property type="entry name" value="Low-density Lipoprotein Receptor"/>
    <property type="match status" value="1"/>
</dbReference>
<dbReference type="PROSITE" id="PS50068">
    <property type="entry name" value="LDLRA_2"/>
    <property type="match status" value="1"/>
</dbReference>